<protein>
    <recommendedName>
        <fullName evidence="1">Kazal-like domain-containing protein</fullName>
    </recommendedName>
</protein>
<dbReference type="Gene3D" id="3.30.60.30">
    <property type="match status" value="1"/>
</dbReference>
<sequence length="177" mass="20461">MLLSDFENTASAKSTYELPELRQMFNMLNVTQPDEIMNNNDKLLDLDAMKEHPEGMCKCPRVYFPVCATNGVSYSNACVMHCTRFNVTVRRDGPCIEYRRRNNDLAYNITLPQHWVLPNATNHKLIELTLLNIDFEDTEETLKNPTLRRIRLSKALLDFFDKSLCSNADIRVNVLKS</sequence>
<dbReference type="OrthoDB" id="328123at2759"/>
<dbReference type="SUPFAM" id="SSF100895">
    <property type="entry name" value="Kazal-type serine protease inhibitors"/>
    <property type="match status" value="1"/>
</dbReference>
<dbReference type="InterPro" id="IPR036058">
    <property type="entry name" value="Kazal_dom_sf"/>
</dbReference>
<gene>
    <name evidence="2" type="ORF">APLA_LOCUS6929</name>
</gene>
<reference evidence="2 3" key="1">
    <citation type="submission" date="2020-04" db="EMBL/GenBank/DDBJ databases">
        <authorList>
            <person name="Wallbank WR R."/>
            <person name="Pardo Diaz C."/>
            <person name="Kozak K."/>
            <person name="Martin S."/>
            <person name="Jiggins C."/>
            <person name="Moest M."/>
            <person name="Warren A I."/>
            <person name="Byers J.R.P. K."/>
            <person name="Montejo-Kovacevich G."/>
            <person name="Yen C E."/>
        </authorList>
    </citation>
    <scope>NUCLEOTIDE SEQUENCE [LARGE SCALE GENOMIC DNA]</scope>
</reference>
<dbReference type="PROSITE" id="PS51465">
    <property type="entry name" value="KAZAL_2"/>
    <property type="match status" value="1"/>
</dbReference>
<dbReference type="InterPro" id="IPR002350">
    <property type="entry name" value="Kazal_dom"/>
</dbReference>
<organism evidence="2 3">
    <name type="scientific">Arctia plantaginis</name>
    <name type="common">Wood tiger moth</name>
    <name type="synonym">Phalaena plantaginis</name>
    <dbReference type="NCBI Taxonomy" id="874455"/>
    <lineage>
        <taxon>Eukaryota</taxon>
        <taxon>Metazoa</taxon>
        <taxon>Ecdysozoa</taxon>
        <taxon>Arthropoda</taxon>
        <taxon>Hexapoda</taxon>
        <taxon>Insecta</taxon>
        <taxon>Pterygota</taxon>
        <taxon>Neoptera</taxon>
        <taxon>Endopterygota</taxon>
        <taxon>Lepidoptera</taxon>
        <taxon>Glossata</taxon>
        <taxon>Ditrysia</taxon>
        <taxon>Noctuoidea</taxon>
        <taxon>Erebidae</taxon>
        <taxon>Arctiinae</taxon>
        <taxon>Arctia</taxon>
    </lineage>
</organism>
<evidence type="ECO:0000313" key="2">
    <source>
        <dbReference type="EMBL" id="CAB3237544.1"/>
    </source>
</evidence>
<comment type="caution">
    <text evidence="2">The sequence shown here is derived from an EMBL/GenBank/DDBJ whole genome shotgun (WGS) entry which is preliminary data.</text>
</comment>
<proteinExistence type="predicted"/>
<dbReference type="EMBL" id="CADEBC010000491">
    <property type="protein sequence ID" value="CAB3237544.1"/>
    <property type="molecule type" value="Genomic_DNA"/>
</dbReference>
<dbReference type="Proteomes" id="UP000494106">
    <property type="component" value="Unassembled WGS sequence"/>
</dbReference>
<accession>A0A8S0ZUB0</accession>
<dbReference type="PROSITE" id="PS00282">
    <property type="entry name" value="KAZAL_1"/>
    <property type="match status" value="1"/>
</dbReference>
<dbReference type="AlphaFoldDB" id="A0A8S0ZUB0"/>
<evidence type="ECO:0000259" key="1">
    <source>
        <dbReference type="PROSITE" id="PS51465"/>
    </source>
</evidence>
<dbReference type="SMART" id="SM00280">
    <property type="entry name" value="KAZAL"/>
    <property type="match status" value="1"/>
</dbReference>
<dbReference type="Pfam" id="PF00050">
    <property type="entry name" value="Kazal_1"/>
    <property type="match status" value="1"/>
</dbReference>
<dbReference type="CDD" id="cd00104">
    <property type="entry name" value="KAZAL_FS"/>
    <property type="match status" value="1"/>
</dbReference>
<keyword evidence="3" id="KW-1185">Reference proteome</keyword>
<evidence type="ECO:0000313" key="3">
    <source>
        <dbReference type="Proteomes" id="UP000494106"/>
    </source>
</evidence>
<feature type="domain" description="Kazal-like" evidence="1">
    <location>
        <begin position="51"/>
        <end position="97"/>
    </location>
</feature>
<name>A0A8S0ZUB0_ARCPL</name>